<proteinExistence type="predicted"/>
<gene>
    <name evidence="1" type="ORF">DJ013_07580</name>
</gene>
<reference evidence="1 2" key="1">
    <citation type="submission" date="2018-05" db="EMBL/GenBank/DDBJ databases">
        <title>Complete genome sequence of Arcticibacterium luteifluviistationis SM1504T, a cytophagaceae bacterium isolated from Arctic surface seawater.</title>
        <authorList>
            <person name="Li Y."/>
            <person name="Qin Q.-L."/>
        </authorList>
    </citation>
    <scope>NUCLEOTIDE SEQUENCE [LARGE SCALE GENOMIC DNA]</scope>
    <source>
        <strain evidence="1 2">SM1504</strain>
    </source>
</reference>
<keyword evidence="2" id="KW-1185">Reference proteome</keyword>
<protein>
    <submittedName>
        <fullName evidence="1">Uncharacterized protein</fullName>
    </submittedName>
</protein>
<evidence type="ECO:0000313" key="1">
    <source>
        <dbReference type="EMBL" id="AWV98038.1"/>
    </source>
</evidence>
<evidence type="ECO:0000313" key="2">
    <source>
        <dbReference type="Proteomes" id="UP000249873"/>
    </source>
</evidence>
<organism evidence="1 2">
    <name type="scientific">Arcticibacterium luteifluviistationis</name>
    <dbReference type="NCBI Taxonomy" id="1784714"/>
    <lineage>
        <taxon>Bacteria</taxon>
        <taxon>Pseudomonadati</taxon>
        <taxon>Bacteroidota</taxon>
        <taxon>Cytophagia</taxon>
        <taxon>Cytophagales</taxon>
        <taxon>Leadbetterellaceae</taxon>
        <taxon>Arcticibacterium</taxon>
    </lineage>
</organism>
<dbReference type="AlphaFoldDB" id="A0A2Z4GAE4"/>
<accession>A0A2Z4GAE4</accession>
<dbReference type="KEGG" id="als:DJ013_07580"/>
<dbReference type="Proteomes" id="UP000249873">
    <property type="component" value="Chromosome"/>
</dbReference>
<name>A0A2Z4GAE4_9BACT</name>
<sequence length="316" mass="32001">MAFGLTNCKDEAVEEPIVYNFDDEFKDITVEAVTETEPAAVESTEGDVTDSATEDAAAAALASGTATAEMTAASDAMASIVSEDEATALSDALASGGTLSDEQQANIDALLATGSIDAFLPTTVLPTVNGQTVSARKATSPREVVLLNLTEMLLGVADECSDAAEASLATAKATLDAAKASQDAIINGSYTTRETAIGTVHTASLAAITTKWADKKTAAETKAASMISSIEANGLPSFFKLLVNIVLNKKLASFSSSEAAAIKAADLVQQTALTNAAAARDTDLATSTANYNTSLNSATAIAASAAASCHNQGGSN</sequence>
<dbReference type="EMBL" id="CP029480">
    <property type="protein sequence ID" value="AWV98038.1"/>
    <property type="molecule type" value="Genomic_DNA"/>
</dbReference>